<protein>
    <recommendedName>
        <fullName evidence="3">Guanylate kinase</fullName>
    </recommendedName>
</protein>
<evidence type="ECO:0008006" key="3">
    <source>
        <dbReference type="Google" id="ProtNLM"/>
    </source>
</evidence>
<name>A0ABS6JG04_9BACI</name>
<gene>
    <name evidence="1" type="ORF">KS419_12660</name>
</gene>
<organism evidence="1 2">
    <name type="scientific">Evansella tamaricis</name>
    <dbReference type="NCBI Taxonomy" id="2069301"/>
    <lineage>
        <taxon>Bacteria</taxon>
        <taxon>Bacillati</taxon>
        <taxon>Bacillota</taxon>
        <taxon>Bacilli</taxon>
        <taxon>Bacillales</taxon>
        <taxon>Bacillaceae</taxon>
        <taxon>Evansella</taxon>
    </lineage>
</organism>
<keyword evidence="2" id="KW-1185">Reference proteome</keyword>
<dbReference type="EMBL" id="JAHQCS010000105">
    <property type="protein sequence ID" value="MBU9712594.1"/>
    <property type="molecule type" value="Genomic_DNA"/>
</dbReference>
<sequence length="212" mass="24357">MEGQILVVYGTMGSRSEVLINALAMLDTRFSKVTLHRGSDVGSLKDQRPTDFFDISKEEFETMVTDEAFLHFFREEEYSYGITKHVVEQKKLEGTIPVIFSRTIKELEELREKSLGEKIITLLVWEPMETIEKRLLKSYKGNPDKIMSTMGQVKESLVSLADIEIEKSFDLVMEHSRSPVDAGLELLYAVNDEDSIQQEKQKLKMYLGQLHS</sequence>
<comment type="caution">
    <text evidence="1">The sequence shown here is derived from an EMBL/GenBank/DDBJ whole genome shotgun (WGS) entry which is preliminary data.</text>
</comment>
<accession>A0ABS6JG04</accession>
<reference evidence="1 2" key="1">
    <citation type="submission" date="2021-06" db="EMBL/GenBank/DDBJ databases">
        <title>Bacillus sp. RD4P76, an endophyte from a halophyte.</title>
        <authorList>
            <person name="Sun J.-Q."/>
        </authorList>
    </citation>
    <scope>NUCLEOTIDE SEQUENCE [LARGE SCALE GENOMIC DNA]</scope>
    <source>
        <strain evidence="1 2">CGMCC 1.15917</strain>
    </source>
</reference>
<proteinExistence type="predicted"/>
<dbReference type="RefSeq" id="WP_217066772.1">
    <property type="nucleotide sequence ID" value="NZ_JAHQCS010000105.1"/>
</dbReference>
<evidence type="ECO:0000313" key="1">
    <source>
        <dbReference type="EMBL" id="MBU9712594.1"/>
    </source>
</evidence>
<evidence type="ECO:0000313" key="2">
    <source>
        <dbReference type="Proteomes" id="UP000784880"/>
    </source>
</evidence>
<dbReference type="Proteomes" id="UP000784880">
    <property type="component" value="Unassembled WGS sequence"/>
</dbReference>